<name>A0AAD5TBS1_9FUNG</name>
<evidence type="ECO:0000256" key="1">
    <source>
        <dbReference type="SAM" id="MobiDB-lite"/>
    </source>
</evidence>
<keyword evidence="3" id="KW-1185">Reference proteome</keyword>
<dbReference type="AlphaFoldDB" id="A0AAD5TBS1"/>
<organism evidence="2 3">
    <name type="scientific">Physocladia obscura</name>
    <dbReference type="NCBI Taxonomy" id="109957"/>
    <lineage>
        <taxon>Eukaryota</taxon>
        <taxon>Fungi</taxon>
        <taxon>Fungi incertae sedis</taxon>
        <taxon>Chytridiomycota</taxon>
        <taxon>Chytridiomycota incertae sedis</taxon>
        <taxon>Chytridiomycetes</taxon>
        <taxon>Chytridiales</taxon>
        <taxon>Chytriomycetaceae</taxon>
        <taxon>Physocladia</taxon>
    </lineage>
</organism>
<dbReference type="Proteomes" id="UP001211907">
    <property type="component" value="Unassembled WGS sequence"/>
</dbReference>
<proteinExistence type="predicted"/>
<feature type="region of interest" description="Disordered" evidence="1">
    <location>
        <begin position="1"/>
        <end position="57"/>
    </location>
</feature>
<protein>
    <submittedName>
        <fullName evidence="2">Uncharacterized protein</fullName>
    </submittedName>
</protein>
<sequence length="458" mass="49793">MATLAKTFYDSRDSQSTIIVADTENESKQHQESQQQQQNPQEEQQEQKEGKERKEKMVSALDSVKKSTFCSHKKVNFWGWVDVGFSHSIDEYDRKPIAVDPLTKEAAFEVMEMRVSMKRVSDEMYKWRSEYENNFPRIDLAPPLDCTNDITDASIMMAISASAIVSNSERVQQQKIWVTANANNSEVKRKSGIFEISSLPTASKSKSDITLPTAASSTSSTSSIACDVSVSKQPEGGERENIVSLNSISSGFRSSKKTGCDYSFALRFQHLGIGSSGVSNSTNSTQAPKTSVSAKTMQQLQSSSVFDAILSLPPRNDSRNSDTCSTIINDGEGSDAFGAGSDGGDKNSLVLQVSSKFTGQLKISRGVNGSQSASTPVASAVAKNKTCVVASAVAKNKTGVEVTRNTATLNHHQIPLVRRWAWNDRSRSKSPTLRDVPSAVFKLSQQSKAIGKLVGGKK</sequence>
<feature type="compositionally biased region" description="Low complexity" evidence="1">
    <location>
        <begin position="32"/>
        <end position="42"/>
    </location>
</feature>
<comment type="caution">
    <text evidence="2">The sequence shown here is derived from an EMBL/GenBank/DDBJ whole genome shotgun (WGS) entry which is preliminary data.</text>
</comment>
<gene>
    <name evidence="2" type="ORF">HK100_005296</name>
</gene>
<accession>A0AAD5TBS1</accession>
<evidence type="ECO:0000313" key="3">
    <source>
        <dbReference type="Proteomes" id="UP001211907"/>
    </source>
</evidence>
<dbReference type="EMBL" id="JADGJH010000249">
    <property type="protein sequence ID" value="KAJ3132455.1"/>
    <property type="molecule type" value="Genomic_DNA"/>
</dbReference>
<reference evidence="2" key="1">
    <citation type="submission" date="2020-05" db="EMBL/GenBank/DDBJ databases">
        <title>Phylogenomic resolution of chytrid fungi.</title>
        <authorList>
            <person name="Stajich J.E."/>
            <person name="Amses K."/>
            <person name="Simmons R."/>
            <person name="Seto K."/>
            <person name="Myers J."/>
            <person name="Bonds A."/>
            <person name="Quandt C.A."/>
            <person name="Barry K."/>
            <person name="Liu P."/>
            <person name="Grigoriev I."/>
            <person name="Longcore J.E."/>
            <person name="James T.Y."/>
        </authorList>
    </citation>
    <scope>NUCLEOTIDE SEQUENCE</scope>
    <source>
        <strain evidence="2">JEL0513</strain>
    </source>
</reference>
<evidence type="ECO:0000313" key="2">
    <source>
        <dbReference type="EMBL" id="KAJ3132455.1"/>
    </source>
</evidence>
<feature type="compositionally biased region" description="Basic and acidic residues" evidence="1">
    <location>
        <begin position="45"/>
        <end position="57"/>
    </location>
</feature>